<comment type="similarity">
    <text evidence="1">Belongs to the FAH family.</text>
</comment>
<protein>
    <submittedName>
        <fullName evidence="4">2-hydroxyhepta-2,4-diene-1,7-dioate isomerase</fullName>
    </submittedName>
</protein>
<evidence type="ECO:0000313" key="4">
    <source>
        <dbReference type="EMBL" id="OOL19883.1"/>
    </source>
</evidence>
<dbReference type="InterPro" id="IPR011234">
    <property type="entry name" value="Fumarylacetoacetase-like_C"/>
</dbReference>
<accession>A0A1S8GS61</accession>
<dbReference type="SUPFAM" id="SSF56529">
    <property type="entry name" value="FAH"/>
    <property type="match status" value="1"/>
</dbReference>
<dbReference type="Gene3D" id="3.90.850.10">
    <property type="entry name" value="Fumarylacetoacetase-like, C-terminal domain"/>
    <property type="match status" value="1"/>
</dbReference>
<dbReference type="STRING" id="1539051.AL01_02725"/>
<dbReference type="RefSeq" id="WP_077395695.1">
    <property type="nucleotide sequence ID" value="NZ_JATM01000001.1"/>
</dbReference>
<evidence type="ECO:0000256" key="1">
    <source>
        <dbReference type="ARBA" id="ARBA00010211"/>
    </source>
</evidence>
<evidence type="ECO:0000259" key="3">
    <source>
        <dbReference type="Pfam" id="PF01557"/>
    </source>
</evidence>
<dbReference type="PANTHER" id="PTHR42796:SF4">
    <property type="entry name" value="FUMARYLACETOACETATE HYDROLASE DOMAIN-CONTAINING PROTEIN 2A"/>
    <property type="match status" value="1"/>
</dbReference>
<keyword evidence="4" id="KW-0413">Isomerase</keyword>
<dbReference type="OrthoDB" id="9780293at2"/>
<dbReference type="Pfam" id="PF01557">
    <property type="entry name" value="FAA_hydrolase"/>
    <property type="match status" value="1"/>
</dbReference>
<evidence type="ECO:0000256" key="2">
    <source>
        <dbReference type="ARBA" id="ARBA00022723"/>
    </source>
</evidence>
<dbReference type="FunFam" id="3.90.850.10:FF:000002">
    <property type="entry name" value="2-hydroxyhepta-2,4-diene-1,7-dioate isomerase"/>
    <property type="match status" value="1"/>
</dbReference>
<evidence type="ECO:0000313" key="5">
    <source>
        <dbReference type="Proteomes" id="UP000200980"/>
    </source>
</evidence>
<dbReference type="GO" id="GO:0019752">
    <property type="term" value="P:carboxylic acid metabolic process"/>
    <property type="evidence" value="ECO:0007669"/>
    <property type="project" value="UniProtKB-ARBA"/>
</dbReference>
<dbReference type="AlphaFoldDB" id="A0A1S8GS61"/>
<keyword evidence="5" id="KW-1185">Reference proteome</keyword>
<keyword evidence="2" id="KW-0479">Metal-binding</keyword>
<organism evidence="4 5">
    <name type="scientific">Bombella intestini</name>
    <dbReference type="NCBI Taxonomy" id="1539051"/>
    <lineage>
        <taxon>Bacteria</taxon>
        <taxon>Pseudomonadati</taxon>
        <taxon>Pseudomonadota</taxon>
        <taxon>Alphaproteobacteria</taxon>
        <taxon>Acetobacterales</taxon>
        <taxon>Acetobacteraceae</taxon>
        <taxon>Bombella</taxon>
    </lineage>
</organism>
<comment type="caution">
    <text evidence="4">The sequence shown here is derived from an EMBL/GenBank/DDBJ whole genome shotgun (WGS) entry which is preliminary data.</text>
</comment>
<dbReference type="InterPro" id="IPR036663">
    <property type="entry name" value="Fumarylacetoacetase_C_sf"/>
</dbReference>
<dbReference type="GO" id="GO:0046872">
    <property type="term" value="F:metal ion binding"/>
    <property type="evidence" value="ECO:0007669"/>
    <property type="project" value="UniProtKB-KW"/>
</dbReference>
<sequence>MTKLCRYRLNGHEKSGLVDSSGTLRDLSSLWDDLTPDCLAPHSLGKLADIDVSSLPAVSGSPRFGIPISHVSKCVCIGLNYTDHAKEAGLPIPQEPIVFLKAPSALCGAYDAIPIPPHASKMDWEVELGVVIGSTARHVKEADALKHVAGYCVINDVSERSFQMQSSQWDKGKGCDNFGPVGPFLVTADEIADPQNLHLWLDVNGVRRQDGSTSTMIFSVREIIAYLSRYMTLLPGDIIATGTPPGVGMGHNPPLWLQEGDEIRLGIDGLGEQKQTLIRWRHDLPTK</sequence>
<dbReference type="InterPro" id="IPR051121">
    <property type="entry name" value="FAH"/>
</dbReference>
<dbReference type="EMBL" id="JATM01000001">
    <property type="protein sequence ID" value="OOL19883.1"/>
    <property type="molecule type" value="Genomic_DNA"/>
</dbReference>
<feature type="domain" description="Fumarylacetoacetase-like C-terminal" evidence="3">
    <location>
        <begin position="73"/>
        <end position="277"/>
    </location>
</feature>
<proteinExistence type="inferred from homology"/>
<name>A0A1S8GS61_9PROT</name>
<dbReference type="Proteomes" id="UP000200980">
    <property type="component" value="Unassembled WGS sequence"/>
</dbReference>
<gene>
    <name evidence="4" type="ORF">AL01_02725</name>
</gene>
<dbReference type="GO" id="GO:0016853">
    <property type="term" value="F:isomerase activity"/>
    <property type="evidence" value="ECO:0007669"/>
    <property type="project" value="UniProtKB-KW"/>
</dbReference>
<reference evidence="4 5" key="1">
    <citation type="journal article" date="2016" name="PLoS ONE">
        <title>Whole-Genome Sequence Analysis of Bombella intestini LMG 28161T, a Novel Acetic Acid Bacterium Isolated from the Crop of a Red-Tailed Bumble Bee, Bombus lapidarius.</title>
        <authorList>
            <person name="Li L."/>
            <person name="Illeghems K."/>
            <person name="Van Kerrebroeck S."/>
            <person name="Borremans W."/>
            <person name="Cleenwerck I."/>
            <person name="Smagghe G."/>
            <person name="De Vuyst L."/>
            <person name="Vandamme P."/>
        </authorList>
    </citation>
    <scope>NUCLEOTIDE SEQUENCE [LARGE SCALE GENOMIC DNA]</scope>
    <source>
        <strain evidence="4 5">R-52487</strain>
    </source>
</reference>
<dbReference type="PANTHER" id="PTHR42796">
    <property type="entry name" value="FUMARYLACETOACETATE HYDROLASE DOMAIN-CONTAINING PROTEIN 2A-RELATED"/>
    <property type="match status" value="1"/>
</dbReference>